<keyword evidence="2" id="KW-1185">Reference proteome</keyword>
<dbReference type="EMBL" id="KZ559640">
    <property type="protein sequence ID" value="PLN75685.1"/>
    <property type="molecule type" value="Genomic_DNA"/>
</dbReference>
<sequence length="172" mass="19154">MVVELATPFCHRLWDQARALLTWSLDSARSTYYNVTNSTFVSIQVHLDGRGHDMRKATMIIGPTHGARMVGSATIHAFQKPVPPRILDFPTLPRSTVVGKADSAHVSYVPGTRNQSPLLIIWAFPDRTTRIYSVQLVLQDSRSLGRSAKDSQGDSARLLGMTAPWQVHREAF</sequence>
<protein>
    <submittedName>
        <fullName evidence="1">Uncharacterized protein</fullName>
    </submittedName>
</protein>
<organism evidence="1 2">
    <name type="scientific">Aspergillus taichungensis</name>
    <dbReference type="NCBI Taxonomy" id="482145"/>
    <lineage>
        <taxon>Eukaryota</taxon>
        <taxon>Fungi</taxon>
        <taxon>Dikarya</taxon>
        <taxon>Ascomycota</taxon>
        <taxon>Pezizomycotina</taxon>
        <taxon>Eurotiomycetes</taxon>
        <taxon>Eurotiomycetidae</taxon>
        <taxon>Eurotiales</taxon>
        <taxon>Aspergillaceae</taxon>
        <taxon>Aspergillus</taxon>
        <taxon>Aspergillus subgen. Circumdati</taxon>
    </lineage>
</organism>
<dbReference type="AlphaFoldDB" id="A0A2J5HFU7"/>
<name>A0A2J5HFU7_9EURO</name>
<accession>A0A2J5HFU7</accession>
<proteinExistence type="predicted"/>
<evidence type="ECO:0000313" key="2">
    <source>
        <dbReference type="Proteomes" id="UP000235023"/>
    </source>
</evidence>
<reference evidence="2" key="1">
    <citation type="submission" date="2017-12" db="EMBL/GenBank/DDBJ databases">
        <authorList>
            <consortium name="DOE Joint Genome Institute"/>
            <person name="Mondo S.J."/>
            <person name="Kjaerbolling I."/>
            <person name="Vesth T.C."/>
            <person name="Frisvad J.C."/>
            <person name="Nybo J.L."/>
            <person name="Theobald S."/>
            <person name="Kuo A."/>
            <person name="Bowyer P."/>
            <person name="Matsuda Y."/>
            <person name="Lyhne E.K."/>
            <person name="Kogle M.E."/>
            <person name="Clum A."/>
            <person name="Lipzen A."/>
            <person name="Salamov A."/>
            <person name="Ngan C.Y."/>
            <person name="Daum C."/>
            <person name="Chiniquy J."/>
            <person name="Barry K."/>
            <person name="LaButti K."/>
            <person name="Haridas S."/>
            <person name="Simmons B.A."/>
            <person name="Magnuson J.K."/>
            <person name="Mortensen U.H."/>
            <person name="Larsen T.O."/>
            <person name="Grigoriev I.V."/>
            <person name="Baker S.E."/>
            <person name="Andersen M.R."/>
            <person name="Nordberg H.P."/>
            <person name="Cantor M.N."/>
            <person name="Hua S.X."/>
        </authorList>
    </citation>
    <scope>NUCLEOTIDE SEQUENCE [LARGE SCALE GENOMIC DNA]</scope>
    <source>
        <strain evidence="2">IBT 19404</strain>
    </source>
</reference>
<evidence type="ECO:0000313" key="1">
    <source>
        <dbReference type="EMBL" id="PLN75685.1"/>
    </source>
</evidence>
<gene>
    <name evidence="1" type="ORF">BDW42DRAFT_33435</name>
</gene>
<dbReference type="Proteomes" id="UP000235023">
    <property type="component" value="Unassembled WGS sequence"/>
</dbReference>